<dbReference type="EMBL" id="HBNR01001536">
    <property type="protein sequence ID" value="CAE4561463.1"/>
    <property type="molecule type" value="Transcribed_RNA"/>
</dbReference>
<name>A0A7S4PSP9_9DINO</name>
<accession>A0A7S4PSP9</accession>
<gene>
    <name evidence="1" type="ORF">AMON00008_LOCUS1082</name>
</gene>
<sequence length="334" mass="35040">MARGRAQAPAASVTLLDFFARSPRLSSAAAEEGAAAGNSAAALPEARTAIGVLRSLPNEVVSLIWAFSGPRRCCAVRQVSAALVKLCPCDHTALKRALCLWALTVVDMAALRPTGDNKAGPNGGPGTASKLGRWGDFTAVTDGAGQGFVRGPALLRCTQRWRLRARAAQLRNSSTALSADDSHTDVPLHEALRCSAAHALVGEVSAALAGVDGPGGAGVGLDRSPSIHLSGSIWDAIEERPAKRRRVGEVPSDVVGAAAGVDGTVSGFFAVRRWDALMDSRVPWRLRAAALVFHHHCARGCAHAGVRKAAADFIQSRTRHDERLRSSLLDPVDH</sequence>
<evidence type="ECO:0000313" key="1">
    <source>
        <dbReference type="EMBL" id="CAE4561463.1"/>
    </source>
</evidence>
<organism evidence="1">
    <name type="scientific">Alexandrium monilatum</name>
    <dbReference type="NCBI Taxonomy" id="311494"/>
    <lineage>
        <taxon>Eukaryota</taxon>
        <taxon>Sar</taxon>
        <taxon>Alveolata</taxon>
        <taxon>Dinophyceae</taxon>
        <taxon>Gonyaulacales</taxon>
        <taxon>Pyrocystaceae</taxon>
        <taxon>Alexandrium</taxon>
    </lineage>
</organism>
<protein>
    <recommendedName>
        <fullName evidence="2">F-box domain-containing protein</fullName>
    </recommendedName>
</protein>
<reference evidence="1" key="1">
    <citation type="submission" date="2021-01" db="EMBL/GenBank/DDBJ databases">
        <authorList>
            <person name="Corre E."/>
            <person name="Pelletier E."/>
            <person name="Niang G."/>
            <person name="Scheremetjew M."/>
            <person name="Finn R."/>
            <person name="Kale V."/>
            <person name="Holt S."/>
            <person name="Cochrane G."/>
            <person name="Meng A."/>
            <person name="Brown T."/>
            <person name="Cohen L."/>
        </authorList>
    </citation>
    <scope>NUCLEOTIDE SEQUENCE</scope>
    <source>
        <strain evidence="1">CCMP3105</strain>
    </source>
</reference>
<evidence type="ECO:0008006" key="2">
    <source>
        <dbReference type="Google" id="ProtNLM"/>
    </source>
</evidence>
<dbReference type="AlphaFoldDB" id="A0A7S4PSP9"/>
<proteinExistence type="predicted"/>